<feature type="region of interest" description="Disordered" evidence="1">
    <location>
        <begin position="457"/>
        <end position="493"/>
    </location>
</feature>
<reference evidence="3" key="1">
    <citation type="submission" date="2014-04" db="EMBL/GenBank/DDBJ databases">
        <title>Evolutionary Origins and Diversification of the Mycorrhizal Mutualists.</title>
        <authorList>
            <consortium name="DOE Joint Genome Institute"/>
            <consortium name="Mycorrhizal Genomics Consortium"/>
            <person name="Kohler A."/>
            <person name="Kuo A."/>
            <person name="Nagy L.G."/>
            <person name="Floudas D."/>
            <person name="Copeland A."/>
            <person name="Barry K.W."/>
            <person name="Cichocki N."/>
            <person name="Veneault-Fourrey C."/>
            <person name="LaButti K."/>
            <person name="Lindquist E.A."/>
            <person name="Lipzen A."/>
            <person name="Lundell T."/>
            <person name="Morin E."/>
            <person name="Murat C."/>
            <person name="Riley R."/>
            <person name="Ohm R."/>
            <person name="Sun H."/>
            <person name="Tunlid A."/>
            <person name="Henrissat B."/>
            <person name="Grigoriev I.V."/>
            <person name="Hibbett D.S."/>
            <person name="Martin F."/>
        </authorList>
    </citation>
    <scope>NUCLEOTIDE SEQUENCE [LARGE SCALE GENOMIC DNA]</scope>
    <source>
        <strain evidence="3">FD-334 SS-4</strain>
    </source>
</reference>
<evidence type="ECO:0000313" key="2">
    <source>
        <dbReference type="EMBL" id="KJA17451.1"/>
    </source>
</evidence>
<feature type="compositionally biased region" description="Polar residues" evidence="1">
    <location>
        <begin position="280"/>
        <end position="313"/>
    </location>
</feature>
<feature type="region of interest" description="Disordered" evidence="1">
    <location>
        <begin position="374"/>
        <end position="433"/>
    </location>
</feature>
<feature type="region of interest" description="Disordered" evidence="1">
    <location>
        <begin position="1"/>
        <end position="72"/>
    </location>
</feature>
<evidence type="ECO:0000313" key="3">
    <source>
        <dbReference type="Proteomes" id="UP000054270"/>
    </source>
</evidence>
<gene>
    <name evidence="2" type="ORF">HYPSUDRAFT_46398</name>
</gene>
<feature type="region of interest" description="Disordered" evidence="1">
    <location>
        <begin position="280"/>
        <end position="316"/>
    </location>
</feature>
<feature type="compositionally biased region" description="Low complexity" evidence="1">
    <location>
        <begin position="125"/>
        <end position="141"/>
    </location>
</feature>
<feature type="compositionally biased region" description="Low complexity" evidence="1">
    <location>
        <begin position="10"/>
        <end position="21"/>
    </location>
</feature>
<feature type="compositionally biased region" description="Low complexity" evidence="1">
    <location>
        <begin position="395"/>
        <end position="427"/>
    </location>
</feature>
<feature type="compositionally biased region" description="Low complexity" evidence="1">
    <location>
        <begin position="471"/>
        <end position="483"/>
    </location>
</feature>
<accession>A0A0D2NLD3</accession>
<proteinExistence type="predicted"/>
<name>A0A0D2NLD3_HYPSF</name>
<evidence type="ECO:0000256" key="1">
    <source>
        <dbReference type="SAM" id="MobiDB-lite"/>
    </source>
</evidence>
<sequence>MASPSPQRPPLLRAATTPAAADVDRATIDSFPTPPSHTQNTTTPWLLRPLAHTQAKPQAPRPIAAVRSHTPPPLLLRKRHSAHALVAAGALTPPPTAELPPLPPNAHAHAARAAMRDPNAPPSPAISRPSSNSSIASSAGAHPHNQNGVPRKSAVGPGTPPPPAGSPAWLAAASQLSTSPSLPPYPHGDATRGPRKVASYSVMRPARARARPSTTEGVVSMAAVDFGAAAAGTHMDGGGARVTPWEPRRGAEPAPQAQGHAISRVSPAAPAVAQRSTITTANTLGQHSSNQGLTPATMYASQPRASPIPSTLVSLPPEDALSDAERATTPRPTLRPPAISARRAKAIEEVTPWEVQGGEAVPWESQIVDARSDNVKQEHDDDEVEYGVPRPMEFGRTASTGTTSSVGTIKTSVSSGYSSSVRSRASSTNTGPVEEVTPWEVQEIVGLARGGESAVDIIDGPKPASTKLGTSVRSRASSNARAATGPVEDVTPWEVQAPPSPSLYTAHTSPPTTPSLRTAASMLSLGSSVGLHSSSALALVGAGAGSVATGPIEEVTPWEVQAPDAAARQADAQGQGFGVPRAVPLDNAGYVGTVAQTASSVRSRSRRGLWRR</sequence>
<feature type="compositionally biased region" description="Pro residues" evidence="1">
    <location>
        <begin position="92"/>
        <end position="104"/>
    </location>
</feature>
<dbReference type="Proteomes" id="UP000054270">
    <property type="component" value="Unassembled WGS sequence"/>
</dbReference>
<dbReference type="EMBL" id="KN817603">
    <property type="protein sequence ID" value="KJA17451.1"/>
    <property type="molecule type" value="Genomic_DNA"/>
</dbReference>
<protein>
    <submittedName>
        <fullName evidence="2">Uncharacterized protein</fullName>
    </submittedName>
</protein>
<keyword evidence="3" id="KW-1185">Reference proteome</keyword>
<dbReference type="AlphaFoldDB" id="A0A0D2NLD3"/>
<feature type="compositionally biased region" description="Low complexity" evidence="1">
    <location>
        <begin position="105"/>
        <end position="118"/>
    </location>
</feature>
<organism evidence="2 3">
    <name type="scientific">Hypholoma sublateritium (strain FD-334 SS-4)</name>
    <dbReference type="NCBI Taxonomy" id="945553"/>
    <lineage>
        <taxon>Eukaryota</taxon>
        <taxon>Fungi</taxon>
        <taxon>Dikarya</taxon>
        <taxon>Basidiomycota</taxon>
        <taxon>Agaricomycotina</taxon>
        <taxon>Agaricomycetes</taxon>
        <taxon>Agaricomycetidae</taxon>
        <taxon>Agaricales</taxon>
        <taxon>Agaricineae</taxon>
        <taxon>Strophariaceae</taxon>
        <taxon>Hypholoma</taxon>
    </lineage>
</organism>
<feature type="region of interest" description="Disordered" evidence="1">
    <location>
        <begin position="91"/>
        <end position="214"/>
    </location>
</feature>